<feature type="transmembrane region" description="Helical" evidence="2">
    <location>
        <begin position="382"/>
        <end position="404"/>
    </location>
</feature>
<dbReference type="Pfam" id="PF19040">
    <property type="entry name" value="SGNH"/>
    <property type="match status" value="1"/>
</dbReference>
<feature type="transmembrane region" description="Helical" evidence="2">
    <location>
        <begin position="296"/>
        <end position="320"/>
    </location>
</feature>
<feature type="transmembrane region" description="Helical" evidence="2">
    <location>
        <begin position="44"/>
        <end position="61"/>
    </location>
</feature>
<feature type="transmembrane region" description="Helical" evidence="2">
    <location>
        <begin position="265"/>
        <end position="284"/>
    </location>
</feature>
<evidence type="ECO:0000256" key="1">
    <source>
        <dbReference type="SAM" id="MobiDB-lite"/>
    </source>
</evidence>
<keyword evidence="2" id="KW-0812">Transmembrane</keyword>
<keyword evidence="5" id="KW-0808">Transferase</keyword>
<keyword evidence="5" id="KW-0012">Acyltransferase</keyword>
<feature type="domain" description="SGNH" evidence="4">
    <location>
        <begin position="473"/>
        <end position="689"/>
    </location>
</feature>
<feature type="region of interest" description="Disordered" evidence="1">
    <location>
        <begin position="708"/>
        <end position="731"/>
    </location>
</feature>
<evidence type="ECO:0000259" key="3">
    <source>
        <dbReference type="Pfam" id="PF01757"/>
    </source>
</evidence>
<feature type="transmembrane region" description="Helical" evidence="2">
    <location>
        <begin position="81"/>
        <end position="100"/>
    </location>
</feature>
<feature type="transmembrane region" description="Helical" evidence="2">
    <location>
        <begin position="326"/>
        <end position="347"/>
    </location>
</feature>
<evidence type="ECO:0000313" key="6">
    <source>
        <dbReference type="Proteomes" id="UP000244989"/>
    </source>
</evidence>
<evidence type="ECO:0000259" key="4">
    <source>
        <dbReference type="Pfam" id="PF19040"/>
    </source>
</evidence>
<gene>
    <name evidence="5" type="ORF">DF222_07000</name>
</gene>
<feature type="transmembrane region" description="Helical" evidence="2">
    <location>
        <begin position="151"/>
        <end position="168"/>
    </location>
</feature>
<dbReference type="InterPro" id="IPR043968">
    <property type="entry name" value="SGNH"/>
</dbReference>
<dbReference type="PANTHER" id="PTHR23028:SF53">
    <property type="entry name" value="ACYL_TRANSF_3 DOMAIN-CONTAINING PROTEIN"/>
    <property type="match status" value="1"/>
</dbReference>
<dbReference type="KEGG" id="cyz:C3B44_04175"/>
<dbReference type="InterPro" id="IPR050879">
    <property type="entry name" value="Acyltransferase_3"/>
</dbReference>
<dbReference type="PANTHER" id="PTHR23028">
    <property type="entry name" value="ACETYLTRANSFERASE"/>
    <property type="match status" value="1"/>
</dbReference>
<sequence>MGAAAVSDNKRAYRPELDGLRGLAISLVVLFHIFVGRVSGGVDIFLLLAGYFFLGSQLRYASRDTASLNPFWPLWRTLRRLIPTLAVMLVAAVVAALTILPEWRRPDLVTQVTASIGYFQNWVLFLQGQDYNVASDQVSPLQHLWSMSVQGQFYLAGVLFALLLAAVFRTRRAWVMQVAGVVLVAATVASFLYAAWLSGVDQPLNYYSTLSRAWEITLGAALAVYGAAVALPRWPREVMVSAGLLMVLLTGVLFDGAALFPGPAALFPIGGAVLIIVGSTGDLAADRVLTNGLMQWLGRIAYGFYVWHWPILIAATVLTGQENPSVALGVAVLAVSLFAADLNYRFIEAPLRQHRRRPVKGERPVAEAWAGLRSGTAAKGRAAGGAVLAAAAVALLMLSPTLGLQRDQLQNKQLDPAAYPGAAALFGADTPEAQPQPSPLVIEEMYPLVGRDGCMNFHFHEPDELVTHQHNGPDLPECVYGDPEGETTIYMVGGSHSEQWSTPLHVIGQREGIRVVPLLRQGCPFVVGPHTQEFSEECVAFNENVLDYVIDNPPDAVFSTTTRPMNGYRGPDFVPPSYRDTWQALADNGIPFFGLRDNPWGFDEDGEMRAPTGCVADNQKESECAMPREEVYAPVDPAQIVLNSYPDMVGIDTADWFCTAEECPPVVGNIFVYRDHNHLSEYYLRTLVTPLAEALTTFLDTVAGSSPGDELITPAEPSEPVAPLVLPKDEG</sequence>
<keyword evidence="2" id="KW-0472">Membrane</keyword>
<dbReference type="Proteomes" id="UP000244989">
    <property type="component" value="Unassembled WGS sequence"/>
</dbReference>
<evidence type="ECO:0000313" key="5">
    <source>
        <dbReference type="EMBL" id="PWC01538.1"/>
    </source>
</evidence>
<organism evidence="5 6">
    <name type="scientific">Corynebacterium yudongzhengii</name>
    <dbReference type="NCBI Taxonomy" id="2080740"/>
    <lineage>
        <taxon>Bacteria</taxon>
        <taxon>Bacillati</taxon>
        <taxon>Actinomycetota</taxon>
        <taxon>Actinomycetes</taxon>
        <taxon>Mycobacteriales</taxon>
        <taxon>Corynebacteriaceae</taxon>
        <taxon>Corynebacterium</taxon>
    </lineage>
</organism>
<dbReference type="InterPro" id="IPR002656">
    <property type="entry name" value="Acyl_transf_3_dom"/>
</dbReference>
<feature type="transmembrane region" description="Helical" evidence="2">
    <location>
        <begin position="213"/>
        <end position="231"/>
    </location>
</feature>
<comment type="caution">
    <text evidence="5">The sequence shown here is derived from an EMBL/GenBank/DDBJ whole genome shotgun (WGS) entry which is preliminary data.</text>
</comment>
<feature type="transmembrane region" description="Helical" evidence="2">
    <location>
        <begin position="238"/>
        <end position="259"/>
    </location>
</feature>
<keyword evidence="2" id="KW-1133">Transmembrane helix</keyword>
<keyword evidence="6" id="KW-1185">Reference proteome</keyword>
<dbReference type="GO" id="GO:0016020">
    <property type="term" value="C:membrane"/>
    <property type="evidence" value="ECO:0007669"/>
    <property type="project" value="TreeGrafter"/>
</dbReference>
<dbReference type="GO" id="GO:0016747">
    <property type="term" value="F:acyltransferase activity, transferring groups other than amino-acyl groups"/>
    <property type="evidence" value="ECO:0007669"/>
    <property type="project" value="InterPro"/>
</dbReference>
<accession>A0A2U1T6M2</accession>
<reference evidence="6" key="1">
    <citation type="submission" date="2018-04" db="EMBL/GenBank/DDBJ databases">
        <authorList>
            <person name="Liu S."/>
            <person name="Wang Z."/>
            <person name="Li J."/>
        </authorList>
    </citation>
    <scope>NUCLEOTIDE SEQUENCE [LARGE SCALE GENOMIC DNA]</scope>
    <source>
        <strain evidence="6">2189</strain>
    </source>
</reference>
<proteinExistence type="predicted"/>
<evidence type="ECO:0000256" key="2">
    <source>
        <dbReference type="SAM" id="Phobius"/>
    </source>
</evidence>
<dbReference type="AlphaFoldDB" id="A0A2U1T6M2"/>
<dbReference type="GO" id="GO:0009103">
    <property type="term" value="P:lipopolysaccharide biosynthetic process"/>
    <property type="evidence" value="ECO:0007669"/>
    <property type="project" value="TreeGrafter"/>
</dbReference>
<dbReference type="Pfam" id="PF01757">
    <property type="entry name" value="Acyl_transf_3"/>
    <property type="match status" value="1"/>
</dbReference>
<feature type="transmembrane region" description="Helical" evidence="2">
    <location>
        <begin position="175"/>
        <end position="193"/>
    </location>
</feature>
<protein>
    <submittedName>
        <fullName evidence="5">Acyltransferase</fullName>
    </submittedName>
</protein>
<dbReference type="EMBL" id="QEEZ01000011">
    <property type="protein sequence ID" value="PWC01538.1"/>
    <property type="molecule type" value="Genomic_DNA"/>
</dbReference>
<name>A0A2U1T6M2_9CORY</name>
<feature type="domain" description="Acyltransferase 3" evidence="3">
    <location>
        <begin position="16"/>
        <end position="339"/>
    </location>
</feature>